<name>A0A5J5DTL7_9BIFI</name>
<reference evidence="3 4" key="1">
    <citation type="journal article" date="2019" name="Syst. Appl. Microbiol.">
        <title>Characterization of Bifidobacterium species in feaces of the Egyptian fruit bat: Description of B. vespertilionis sp. nov. and B. rousetti sp. nov.</title>
        <authorList>
            <person name="Modesto M."/>
            <person name="Satti M."/>
            <person name="Watanabe K."/>
            <person name="Puglisi E."/>
            <person name="Morelli L."/>
            <person name="Huang C.-H."/>
            <person name="Liou J.-S."/>
            <person name="Miyashita M."/>
            <person name="Tamura T."/>
            <person name="Saito S."/>
            <person name="Mori K."/>
            <person name="Huang L."/>
            <person name="Sciavilla P."/>
            <person name="Sandri C."/>
            <person name="Spiezio C."/>
            <person name="Vitali F."/>
            <person name="Cavalieri D."/>
            <person name="Perpetuini G."/>
            <person name="Tofalo R."/>
            <person name="Bonetti A."/>
            <person name="Arita M."/>
            <person name="Mattarelli P."/>
        </authorList>
    </citation>
    <scope>NUCLEOTIDE SEQUENCE [LARGE SCALE GENOMIC DNA]</scope>
    <source>
        <strain evidence="1 4">RST16</strain>
        <strain evidence="2 3">RST8</strain>
    </source>
</reference>
<evidence type="ECO:0000313" key="1">
    <source>
        <dbReference type="EMBL" id="KAA8818802.1"/>
    </source>
</evidence>
<keyword evidence="4" id="KW-1185">Reference proteome</keyword>
<dbReference type="EMBL" id="RZOA01000013">
    <property type="protein sequence ID" value="KAA8822936.1"/>
    <property type="molecule type" value="Genomic_DNA"/>
</dbReference>
<accession>A0A5J5DTL7</accession>
<dbReference type="EMBL" id="RZNZ01000013">
    <property type="protein sequence ID" value="KAA8818802.1"/>
    <property type="molecule type" value="Genomic_DNA"/>
</dbReference>
<proteinExistence type="predicted"/>
<evidence type="ECO:0000313" key="4">
    <source>
        <dbReference type="Proteomes" id="UP000374630"/>
    </source>
</evidence>
<gene>
    <name evidence="2" type="ORF">EM848_07095</name>
    <name evidence="1" type="ORF">EMO90_09035</name>
</gene>
<dbReference type="OrthoDB" id="3193022at2"/>
<dbReference type="Proteomes" id="UP000374630">
    <property type="component" value="Unassembled WGS sequence"/>
</dbReference>
<dbReference type="AlphaFoldDB" id="A0A5J5DTL7"/>
<dbReference type="Proteomes" id="UP000345527">
    <property type="component" value="Unassembled WGS sequence"/>
</dbReference>
<organism evidence="2 3">
    <name type="scientific">Bifidobacterium vespertilionis</name>
    <dbReference type="NCBI Taxonomy" id="2562524"/>
    <lineage>
        <taxon>Bacteria</taxon>
        <taxon>Bacillati</taxon>
        <taxon>Actinomycetota</taxon>
        <taxon>Actinomycetes</taxon>
        <taxon>Bifidobacteriales</taxon>
        <taxon>Bifidobacteriaceae</taxon>
        <taxon>Bifidobacterium</taxon>
    </lineage>
</organism>
<protein>
    <submittedName>
        <fullName evidence="2">Uncharacterized protein</fullName>
    </submittedName>
</protein>
<comment type="caution">
    <text evidence="2">The sequence shown here is derived from an EMBL/GenBank/DDBJ whole genome shotgun (WGS) entry which is preliminary data.</text>
</comment>
<sequence>MKQDRLGPLIKDIFVYCDTHEHLFTLLTGTNDSTLYADIIVMLRRICTEAMAPIETMVKEGVPDVDASSALLLRRAEDLRNYQFDYIAGGVVSILRDWFQRGRQEPIPLMTALATNLTEQLGRQAFARNLALL</sequence>
<evidence type="ECO:0000313" key="2">
    <source>
        <dbReference type="EMBL" id="KAA8822936.1"/>
    </source>
</evidence>
<evidence type="ECO:0000313" key="3">
    <source>
        <dbReference type="Proteomes" id="UP000345527"/>
    </source>
</evidence>